<evidence type="ECO:0000313" key="1">
    <source>
        <dbReference type="EMBL" id="MFC4625536.1"/>
    </source>
</evidence>
<reference evidence="2" key="1">
    <citation type="journal article" date="2019" name="Int. J. Syst. Evol. Microbiol.">
        <title>The Global Catalogue of Microorganisms (GCM) 10K type strain sequencing project: providing services to taxonomists for standard genome sequencing and annotation.</title>
        <authorList>
            <consortium name="The Broad Institute Genomics Platform"/>
            <consortium name="The Broad Institute Genome Sequencing Center for Infectious Disease"/>
            <person name="Wu L."/>
            <person name="Ma J."/>
        </authorList>
    </citation>
    <scope>NUCLEOTIDE SEQUENCE [LARGE SCALE GENOMIC DNA]</scope>
    <source>
        <strain evidence="2">CGMCC 1.15731</strain>
    </source>
</reference>
<comment type="caution">
    <text evidence="1">The sequence shown here is derived from an EMBL/GenBank/DDBJ whole genome shotgun (WGS) entry which is preliminary data.</text>
</comment>
<name>A0ABV9H7J2_9HYPH</name>
<gene>
    <name evidence="1" type="ORF">ACFO1V_09960</name>
</gene>
<keyword evidence="2" id="KW-1185">Reference proteome</keyword>
<dbReference type="Proteomes" id="UP001596042">
    <property type="component" value="Unassembled WGS sequence"/>
</dbReference>
<accession>A0ABV9H7J2</accession>
<proteinExistence type="predicted"/>
<protein>
    <submittedName>
        <fullName evidence="1">DUF2513 domain-containing protein</fullName>
    </submittedName>
</protein>
<dbReference type="RefSeq" id="WP_374834316.1">
    <property type="nucleotide sequence ID" value="NZ_JBHEEZ010000046.1"/>
</dbReference>
<dbReference type="Pfam" id="PF10711">
    <property type="entry name" value="DUF2513"/>
    <property type="match status" value="1"/>
</dbReference>
<sequence>MRLDYDHIRELLLRVEEEIDKPRAEVRFSETANFKDFYHADQLVRAGFLRAIDVTTMSGGGYIVLDLTFEGHQLLNKMRNDTIWQKTKSKIAEVGGAVPLRILEKLLDHGWDNLPL</sequence>
<evidence type="ECO:0000313" key="2">
    <source>
        <dbReference type="Proteomes" id="UP001596042"/>
    </source>
</evidence>
<dbReference type="InterPro" id="IPR019650">
    <property type="entry name" value="DUF2513"/>
</dbReference>
<dbReference type="EMBL" id="JBHSEL010000095">
    <property type="protein sequence ID" value="MFC4625536.1"/>
    <property type="molecule type" value="Genomic_DNA"/>
</dbReference>
<organism evidence="1 2">
    <name type="scientific">Daeguia caeni</name>
    <dbReference type="NCBI Taxonomy" id="439612"/>
    <lineage>
        <taxon>Bacteria</taxon>
        <taxon>Pseudomonadati</taxon>
        <taxon>Pseudomonadota</taxon>
        <taxon>Alphaproteobacteria</taxon>
        <taxon>Hyphomicrobiales</taxon>
        <taxon>Brucellaceae</taxon>
        <taxon>Daeguia</taxon>
    </lineage>
</organism>